<protein>
    <submittedName>
        <fullName evidence="8">4Fe-4S ferredoxin iron-sulfur binding domain protein</fullName>
    </submittedName>
</protein>
<keyword evidence="4" id="KW-0249">Electron transport</keyword>
<dbReference type="RefSeq" id="WP_012350434.1">
    <property type="nucleotide sequence ID" value="NC_010525.1"/>
</dbReference>
<evidence type="ECO:0000313" key="9">
    <source>
        <dbReference type="Proteomes" id="UP000001694"/>
    </source>
</evidence>
<evidence type="ECO:0000256" key="5">
    <source>
        <dbReference type="ARBA" id="ARBA00023004"/>
    </source>
</evidence>
<keyword evidence="9" id="KW-1185">Reference proteome</keyword>
<keyword evidence="6" id="KW-0411">Iron-sulfur</keyword>
<evidence type="ECO:0000313" key="8">
    <source>
        <dbReference type="EMBL" id="ACB40015.1"/>
    </source>
</evidence>
<dbReference type="PROSITE" id="PS00198">
    <property type="entry name" value="4FE4S_FER_1"/>
    <property type="match status" value="2"/>
</dbReference>
<dbReference type="eggNOG" id="arCOG00333">
    <property type="taxonomic scope" value="Archaea"/>
</dbReference>
<proteinExistence type="predicted"/>
<evidence type="ECO:0000256" key="6">
    <source>
        <dbReference type="ARBA" id="ARBA00023014"/>
    </source>
</evidence>
<keyword evidence="5" id="KW-0408">Iron</keyword>
<evidence type="ECO:0000256" key="1">
    <source>
        <dbReference type="ARBA" id="ARBA00022448"/>
    </source>
</evidence>
<dbReference type="GeneID" id="6165072"/>
<dbReference type="GO" id="GO:0016491">
    <property type="term" value="F:oxidoreductase activity"/>
    <property type="evidence" value="ECO:0007669"/>
    <property type="project" value="UniProtKB-ARBA"/>
</dbReference>
<accession>B1YE02</accession>
<evidence type="ECO:0000256" key="2">
    <source>
        <dbReference type="ARBA" id="ARBA00022485"/>
    </source>
</evidence>
<evidence type="ECO:0000256" key="4">
    <source>
        <dbReference type="ARBA" id="ARBA00022982"/>
    </source>
</evidence>
<dbReference type="KEGG" id="tne:Tneu_1084"/>
<dbReference type="HOGENOM" id="CLU_023081_6_0_2"/>
<feature type="domain" description="4Fe-4S ferredoxin-type" evidence="7">
    <location>
        <begin position="50"/>
        <end position="81"/>
    </location>
</feature>
<evidence type="ECO:0000256" key="3">
    <source>
        <dbReference type="ARBA" id="ARBA00022723"/>
    </source>
</evidence>
<dbReference type="PROSITE" id="PS51379">
    <property type="entry name" value="4FE4S_FER_2"/>
    <property type="match status" value="2"/>
</dbReference>
<dbReference type="InterPro" id="IPR017896">
    <property type="entry name" value="4Fe4S_Fe-S-bd"/>
</dbReference>
<dbReference type="AlphaFoldDB" id="B1YE02"/>
<gene>
    <name evidence="8" type="ordered locus">Tneu_1084</name>
</gene>
<dbReference type="GO" id="GO:0051539">
    <property type="term" value="F:4 iron, 4 sulfur cluster binding"/>
    <property type="evidence" value="ECO:0007669"/>
    <property type="project" value="UniProtKB-KW"/>
</dbReference>
<dbReference type="SUPFAM" id="SSF46548">
    <property type="entry name" value="alpha-helical ferredoxin"/>
    <property type="match status" value="1"/>
</dbReference>
<dbReference type="InterPro" id="IPR017900">
    <property type="entry name" value="4Fe4S_Fe_S_CS"/>
</dbReference>
<dbReference type="Pfam" id="PF13183">
    <property type="entry name" value="Fer4_8"/>
    <property type="match status" value="1"/>
</dbReference>
<dbReference type="PANTHER" id="PTHR43551">
    <property type="entry name" value="FUMARATE REDUCTASE IRON-SULFUR SUBUNIT"/>
    <property type="match status" value="1"/>
</dbReference>
<reference evidence="8" key="1">
    <citation type="submission" date="2008-03" db="EMBL/GenBank/DDBJ databases">
        <title>Complete sequence of Thermoproteus neutrophilus V24Sta.</title>
        <authorList>
            <consortium name="US DOE Joint Genome Institute"/>
            <person name="Copeland A."/>
            <person name="Lucas S."/>
            <person name="Lapidus A."/>
            <person name="Glavina del Rio T."/>
            <person name="Dalin E."/>
            <person name="Tice H."/>
            <person name="Bruce D."/>
            <person name="Goodwin L."/>
            <person name="Pitluck S."/>
            <person name="Sims D."/>
            <person name="Brettin T."/>
            <person name="Detter J.C."/>
            <person name="Han C."/>
            <person name="Kuske C.R."/>
            <person name="Schmutz J."/>
            <person name="Larimer F."/>
            <person name="Land M."/>
            <person name="Hauser L."/>
            <person name="Kyrpides N."/>
            <person name="Mikhailova N."/>
            <person name="Biddle J.F."/>
            <person name="Zhang Z."/>
            <person name="Fitz-Gibbon S.T."/>
            <person name="Lowe T.M."/>
            <person name="Saltikov C."/>
            <person name="House C.H."/>
            <person name="Richardson P."/>
        </authorList>
    </citation>
    <scope>NUCLEOTIDE SEQUENCE [LARGE SCALE GENOMIC DNA]</scope>
    <source>
        <strain evidence="8">V24Sta</strain>
    </source>
</reference>
<keyword evidence="2" id="KW-0004">4Fe-4S</keyword>
<dbReference type="STRING" id="444157.Tneu_1084"/>
<dbReference type="Proteomes" id="UP000001694">
    <property type="component" value="Chromosome"/>
</dbReference>
<dbReference type="InterPro" id="IPR009051">
    <property type="entry name" value="Helical_ferredxn"/>
</dbReference>
<organism evidence="8 9">
    <name type="scientific">Pyrobaculum neutrophilum (strain DSM 2338 / JCM 9278 / NBRC 100436 / V24Sta)</name>
    <name type="common">Thermoproteus neutrophilus</name>
    <dbReference type="NCBI Taxonomy" id="444157"/>
    <lineage>
        <taxon>Archaea</taxon>
        <taxon>Thermoproteota</taxon>
        <taxon>Thermoprotei</taxon>
        <taxon>Thermoproteales</taxon>
        <taxon>Thermoproteaceae</taxon>
        <taxon>Pyrobaculum</taxon>
    </lineage>
</organism>
<dbReference type="Gene3D" id="1.10.1060.10">
    <property type="entry name" value="Alpha-helical ferredoxin"/>
    <property type="match status" value="1"/>
</dbReference>
<keyword evidence="3" id="KW-0479">Metal-binding</keyword>
<evidence type="ECO:0000259" key="7">
    <source>
        <dbReference type="PROSITE" id="PS51379"/>
    </source>
</evidence>
<feature type="domain" description="4Fe-4S ferredoxin-type" evidence="7">
    <location>
        <begin position="3"/>
        <end position="34"/>
    </location>
</feature>
<dbReference type="PANTHER" id="PTHR43551:SF1">
    <property type="entry name" value="HETERODISULFIDE REDUCTASE"/>
    <property type="match status" value="1"/>
</dbReference>
<keyword evidence="1" id="KW-0813">Transport</keyword>
<name>B1YE02_PYRNV</name>
<dbReference type="GO" id="GO:0046872">
    <property type="term" value="F:metal ion binding"/>
    <property type="evidence" value="ECO:0007669"/>
    <property type="project" value="UniProtKB-KW"/>
</dbReference>
<dbReference type="EMBL" id="CP001014">
    <property type="protein sequence ID" value="ACB40015.1"/>
    <property type="molecule type" value="Genomic_DNA"/>
</dbReference>
<sequence>MELPPYVSSAVSACMRCGNCVDVCPSYVATGDLRNSPMGRLQLLKGASWDELTRSFHLCTMCKRCAYFCPTGIDVAEVTRQIRDVLSKSGRPPPYVSKVVENMLRRGNNVGLTPGAVAAAVRAAAKAIEKERGEAPRVFLYDGAAYRDPSGAEAAPGRAAALLFPSSSDVFEFDVALRGYIYLLNKLGFDVVVSLRLAEVANYGYYLSTEAMYKIAGMYLEEIGRVRPQVVVLGECGHGWHVFSRIVAPRSPRPALHILQLLYRAHERGRLRLKPVEVPRPVVYMDPCNYSRGAAPLVREPRALLKAAVGEYVELWKNPGESVCCLGGGGLIAPDALDLAVHYWRRAYGGVEFGTAVRPCATCKAQLRRVFAALGIKAEVTGVVELVYKSAV</sequence>